<dbReference type="RefSeq" id="WP_090959308.1">
    <property type="nucleotide sequence ID" value="NZ_FOVG01000001.1"/>
</dbReference>
<proteinExistence type="predicted"/>
<dbReference type="AlphaFoldDB" id="A0A1I4WXI6"/>
<evidence type="ECO:0000313" key="1">
    <source>
        <dbReference type="EMBL" id="SFN17933.1"/>
    </source>
</evidence>
<protein>
    <recommendedName>
        <fullName evidence="3">CHAT domain-containing protein</fullName>
    </recommendedName>
</protein>
<name>A0A1I4WXI6_9GAMM</name>
<organism evidence="1 2">
    <name type="scientific">Candidatus Pantoea varia</name>
    <dbReference type="NCBI Taxonomy" id="1881036"/>
    <lineage>
        <taxon>Bacteria</taxon>
        <taxon>Pseudomonadati</taxon>
        <taxon>Pseudomonadota</taxon>
        <taxon>Gammaproteobacteria</taxon>
        <taxon>Enterobacterales</taxon>
        <taxon>Erwiniaceae</taxon>
        <taxon>Pantoea</taxon>
    </lineage>
</organism>
<keyword evidence="2" id="KW-1185">Reference proteome</keyword>
<reference evidence="2" key="1">
    <citation type="submission" date="2016-10" db="EMBL/GenBank/DDBJ databases">
        <authorList>
            <person name="Varghese N."/>
            <person name="Submissions S."/>
        </authorList>
    </citation>
    <scope>NUCLEOTIDE SEQUENCE [LARGE SCALE GENOMIC DNA]</scope>
    <source>
        <strain evidence="2">OV426</strain>
    </source>
</reference>
<dbReference type="EMBL" id="FOVG01000001">
    <property type="protein sequence ID" value="SFN17933.1"/>
    <property type="molecule type" value="Genomic_DNA"/>
</dbReference>
<evidence type="ECO:0008006" key="3">
    <source>
        <dbReference type="Google" id="ProtNLM"/>
    </source>
</evidence>
<accession>A0A1I4WXI6</accession>
<sequence length="1268" mass="142520">MSTFTNTSNSESREFHPKILFESGFNLGSMDVVQGGNFEDVIGWIPIALWSGLPKGVFDGILVILPPPIATELVHQSVIDALKYGIKMHTSMDPTESQISSMENAITIINCSSLDAQSLIDLVKNNGFKKIIAIPEINKYRDNNIPARPITGLSLVFTSQDIWIQHVVSICQQIMSEIKNHNSYAVVHVDDSCVLSIKNNEAICSIDECYVTCLSFKNDKKSIVDQYAQRWVTQIMGGMVREVESELESLNLPETNRLHLLAQLNSRAKNDEETNRILNICIDHYDDWNKETLVQLASIAYQADNEKLTNLFLPKDVAGLAAQNWLEKALDLAMDICNNSLIEVYDIAMERLFPNSESLRENRDRRLLMNCQLYLKQRDKLFTTVGFRDYHLTIQTEIFSDYPNYSEIVGTANSWGREWAELAAICCCTHANLVGKPRDAADVAKLLTNSYLYGRQATQILLTSMRKMVLNDIIPPEEYDYYSTLLKSIIHYLAHYPNDDLTRTRIIEFLSVESCGKIGIPAITLTLLDIANRQIHEISNLSENQHENNIESYEDENFGGTKLEDDLQKALTWLDEQHVIEYGVTILPSGMVEDPDNLIRLVCRLINFSAPKKEDVDLKFMEKLVSLVCALAPHAKNEINTDLKVLRLLGGHQAISFRYQQARNLAEQALLLGLRNTERKRLSWLAYADIYQRCKDPLQALYALACAFATKGPTTPSDLWQEIFTASRILRDLGLLDQARNLLPLLSKLMTSLGIDPEYDPRIISLEESINFSASESQDPVIITKMMDRLTYSCENALDDRSALMPLIVLLSQAVQQALHFQIIIPTQTQNILNRGLELLGENVAEFISTVAENEPTAVAITRQFNLIERSSYSSDVPNDYAVISVAARRLLNSPTDAPRKASENALAIEILADHAVSMVPRSVPLEHDWPEQYAYSLNALGADVVFLGLDTTGELVVVHVSEKNIYRVKQPGYLTTFKDRMLTWLETYPHRYGIIDTADGNNEFFAAMESLDIRLPLARKLLVIAEPELQQLTFNLSLVKIETDGMQDFIGYHSEIAMAPSLSWLAIIHENRHLNKHLRKAWISYQEGTEGGTMGAALQRLEGTFKDFGFSLDTVQKLPDLRNAEISIIVAHGDLMTGGRYIHRISDEDTLVESPNSVANALADSDVVILFVCSGGRIDKNPWSNTTVGLPKLLLKKGVRAVIASPWPLDVKVSYNWLEPFLTEWDAGASLFEATKKANDIIGVNLGRSPQYALAMTVYGDAFLRKK</sequence>
<gene>
    <name evidence="1" type="ORF">SAMN05428971_0383</name>
</gene>
<evidence type="ECO:0000313" key="2">
    <source>
        <dbReference type="Proteomes" id="UP000198968"/>
    </source>
</evidence>
<dbReference type="Proteomes" id="UP000198968">
    <property type="component" value="Unassembled WGS sequence"/>
</dbReference>
<dbReference type="OrthoDB" id="7592245at2"/>